<dbReference type="AlphaFoldDB" id="A0A4U8UHF5"/>
<evidence type="ECO:0000313" key="3">
    <source>
        <dbReference type="Proteomes" id="UP000298663"/>
    </source>
</evidence>
<accession>A0A4U8UHF5</accession>
<keyword evidence="1" id="KW-0812">Transmembrane</keyword>
<sequence length="70" mass="8282">MQFQVTTFFLLMERILTLNLALWFSAKRHKWIVLLSFAVGPFLYVPMILLAFQTPIVEQTKDGRCLMLYK</sequence>
<comment type="caution">
    <text evidence="2">The sequence shown here is derived from an EMBL/GenBank/DDBJ whole genome shotgun (WGS) entry which is preliminary data.</text>
</comment>
<reference evidence="2 3" key="2">
    <citation type="journal article" date="2019" name="G3 (Bethesda)">
        <title>Hybrid Assembly of the Genome of the Entomopathogenic Nematode Steinernema carpocapsae Identifies the X-Chromosome.</title>
        <authorList>
            <person name="Serra L."/>
            <person name="Macchietto M."/>
            <person name="Macias-Munoz A."/>
            <person name="McGill C.J."/>
            <person name="Rodriguez I.M."/>
            <person name="Rodriguez B."/>
            <person name="Murad R."/>
            <person name="Mortazavi A."/>
        </authorList>
    </citation>
    <scope>NUCLEOTIDE SEQUENCE [LARGE SCALE GENOMIC DNA]</scope>
    <source>
        <strain evidence="2 3">ALL</strain>
    </source>
</reference>
<protein>
    <submittedName>
        <fullName evidence="2">Uncharacterized protein</fullName>
    </submittedName>
</protein>
<evidence type="ECO:0000313" key="2">
    <source>
        <dbReference type="EMBL" id="TMS32420.1"/>
    </source>
</evidence>
<evidence type="ECO:0000256" key="1">
    <source>
        <dbReference type="SAM" id="Phobius"/>
    </source>
</evidence>
<keyword evidence="3" id="KW-1185">Reference proteome</keyword>
<keyword evidence="1" id="KW-0472">Membrane</keyword>
<proteinExistence type="predicted"/>
<feature type="transmembrane region" description="Helical" evidence="1">
    <location>
        <begin position="6"/>
        <end position="24"/>
    </location>
</feature>
<dbReference type="Proteomes" id="UP000298663">
    <property type="component" value="Unassembled WGS sequence"/>
</dbReference>
<feature type="transmembrane region" description="Helical" evidence="1">
    <location>
        <begin position="31"/>
        <end position="52"/>
    </location>
</feature>
<name>A0A4U8UHF5_STECR</name>
<gene>
    <name evidence="2" type="ORF">L596_000257</name>
</gene>
<organism evidence="2 3">
    <name type="scientific">Steinernema carpocapsae</name>
    <name type="common">Entomopathogenic nematode</name>
    <dbReference type="NCBI Taxonomy" id="34508"/>
    <lineage>
        <taxon>Eukaryota</taxon>
        <taxon>Metazoa</taxon>
        <taxon>Ecdysozoa</taxon>
        <taxon>Nematoda</taxon>
        <taxon>Chromadorea</taxon>
        <taxon>Rhabditida</taxon>
        <taxon>Tylenchina</taxon>
        <taxon>Panagrolaimomorpha</taxon>
        <taxon>Strongyloidoidea</taxon>
        <taxon>Steinernematidae</taxon>
        <taxon>Steinernema</taxon>
    </lineage>
</organism>
<dbReference type="EMBL" id="AZBU02000001">
    <property type="protein sequence ID" value="TMS32420.1"/>
    <property type="molecule type" value="Genomic_DNA"/>
</dbReference>
<reference evidence="2 3" key="1">
    <citation type="journal article" date="2015" name="Genome Biol.">
        <title>Comparative genomics of Steinernema reveals deeply conserved gene regulatory networks.</title>
        <authorList>
            <person name="Dillman A.R."/>
            <person name="Macchietto M."/>
            <person name="Porter C.F."/>
            <person name="Rogers A."/>
            <person name="Williams B."/>
            <person name="Antoshechkin I."/>
            <person name="Lee M.M."/>
            <person name="Goodwin Z."/>
            <person name="Lu X."/>
            <person name="Lewis E.E."/>
            <person name="Goodrich-Blair H."/>
            <person name="Stock S.P."/>
            <person name="Adams B.J."/>
            <person name="Sternberg P.W."/>
            <person name="Mortazavi A."/>
        </authorList>
    </citation>
    <scope>NUCLEOTIDE SEQUENCE [LARGE SCALE GENOMIC DNA]</scope>
    <source>
        <strain evidence="2 3">ALL</strain>
    </source>
</reference>
<keyword evidence="1" id="KW-1133">Transmembrane helix</keyword>